<organism evidence="8 9">
    <name type="scientific">Pseudovirgaria hyperparasitica</name>
    <dbReference type="NCBI Taxonomy" id="470096"/>
    <lineage>
        <taxon>Eukaryota</taxon>
        <taxon>Fungi</taxon>
        <taxon>Dikarya</taxon>
        <taxon>Ascomycota</taxon>
        <taxon>Pezizomycotina</taxon>
        <taxon>Dothideomycetes</taxon>
        <taxon>Dothideomycetes incertae sedis</taxon>
        <taxon>Acrospermales</taxon>
        <taxon>Acrospermaceae</taxon>
        <taxon>Pseudovirgaria</taxon>
    </lineage>
</organism>
<dbReference type="FunFam" id="3.40.640.10:FF:000030">
    <property type="entry name" value="Low-specificity L-threonine aldolase"/>
    <property type="match status" value="1"/>
</dbReference>
<protein>
    <submittedName>
        <fullName evidence="8">L-allo-threonine aldolase</fullName>
    </submittedName>
</protein>
<feature type="modified residue" description="N6-(pyridoxal phosphate)lysine" evidence="5">
    <location>
        <position position="239"/>
    </location>
</feature>
<dbReference type="SUPFAM" id="SSF53383">
    <property type="entry name" value="PLP-dependent transferases"/>
    <property type="match status" value="1"/>
</dbReference>
<dbReference type="InterPro" id="IPR015421">
    <property type="entry name" value="PyrdxlP-dep_Trfase_major"/>
</dbReference>
<dbReference type="EMBL" id="ML996575">
    <property type="protein sequence ID" value="KAF2756785.1"/>
    <property type="molecule type" value="Genomic_DNA"/>
</dbReference>
<keyword evidence="3" id="KW-0663">Pyridoxal phosphate</keyword>
<gene>
    <name evidence="8" type="ORF">EJ05DRAFT_441214</name>
</gene>
<dbReference type="PIRSF" id="PIRSF017617">
    <property type="entry name" value="Thr_aldolase"/>
    <property type="match status" value="1"/>
</dbReference>
<evidence type="ECO:0000259" key="7">
    <source>
        <dbReference type="Pfam" id="PF01212"/>
    </source>
</evidence>
<dbReference type="InterPro" id="IPR001597">
    <property type="entry name" value="ArAA_b-elim_lyase/Thr_aldolase"/>
</dbReference>
<dbReference type="InterPro" id="IPR015424">
    <property type="entry name" value="PyrdxlP-dep_Trfase"/>
</dbReference>
<dbReference type="RefSeq" id="XP_033599236.1">
    <property type="nucleotide sequence ID" value="XM_033741975.1"/>
</dbReference>
<dbReference type="NCBIfam" id="NF041359">
    <property type="entry name" value="GntG_guanitoxin"/>
    <property type="match status" value="1"/>
</dbReference>
<name>A0A6A6W2K2_9PEZI</name>
<dbReference type="Gene3D" id="3.40.640.10">
    <property type="entry name" value="Type I PLP-dependent aspartate aminotransferase-like (Major domain)"/>
    <property type="match status" value="1"/>
</dbReference>
<evidence type="ECO:0000256" key="1">
    <source>
        <dbReference type="ARBA" id="ARBA00001933"/>
    </source>
</evidence>
<evidence type="ECO:0000256" key="6">
    <source>
        <dbReference type="SAM" id="MobiDB-lite"/>
    </source>
</evidence>
<evidence type="ECO:0000256" key="5">
    <source>
        <dbReference type="PIRSR" id="PIRSR017617-1"/>
    </source>
</evidence>
<dbReference type="InterPro" id="IPR015422">
    <property type="entry name" value="PyrdxlP-dep_Trfase_small"/>
</dbReference>
<evidence type="ECO:0000256" key="4">
    <source>
        <dbReference type="ARBA" id="ARBA00023239"/>
    </source>
</evidence>
<dbReference type="PANTHER" id="PTHR48097:SF9">
    <property type="entry name" value="L-THREONINE ALDOLASE"/>
    <property type="match status" value="1"/>
</dbReference>
<sequence length="387" mass="41008">MYAHANAHSNSNTNTNTPKPPNDTTPSSPGQTAWSTPGRAARDFRSDTITTPTASMLSAITHTTLLDDCYVEDPTTNELEALCARLTAHESALFVLSGTMGNQVALRTHLGAPPHAVLLDARSHIMVHEAGGLASLSGALAQTVLPANSHHLTLPDITRHAVLTDDIHSCPTRIICLENTLHGTVMPLAEVQRITAWAHAHGILVHLDGARLWEAVASGAGTLAEYASAVDSVSLCFSKGLGAPIGSMLVGNKAFIKRARWIRKCFGGGTRMSGVLTAAARSAIEDTFLGGRLEGSHRNARRVAEVWRGLGGKLVYPVETNMVWLDLEAHGIAVERFVEAAGRRGLVVMGGRLVVHYQICEDALVQLEGVLRGLLAGEEGVDGGAEA</sequence>
<evidence type="ECO:0000313" key="8">
    <source>
        <dbReference type="EMBL" id="KAF2756785.1"/>
    </source>
</evidence>
<dbReference type="Proteomes" id="UP000799437">
    <property type="component" value="Unassembled WGS sequence"/>
</dbReference>
<dbReference type="GO" id="GO:0006567">
    <property type="term" value="P:L-threonine catabolic process"/>
    <property type="evidence" value="ECO:0007669"/>
    <property type="project" value="TreeGrafter"/>
</dbReference>
<feature type="domain" description="Aromatic amino acid beta-eliminating lyase/threonine aldolase" evidence="7">
    <location>
        <begin position="43"/>
        <end position="328"/>
    </location>
</feature>
<dbReference type="GeneID" id="54483029"/>
<dbReference type="GO" id="GO:0005829">
    <property type="term" value="C:cytosol"/>
    <property type="evidence" value="ECO:0007669"/>
    <property type="project" value="TreeGrafter"/>
</dbReference>
<proteinExistence type="inferred from homology"/>
<keyword evidence="9" id="KW-1185">Reference proteome</keyword>
<feature type="region of interest" description="Disordered" evidence="6">
    <location>
        <begin position="1"/>
        <end position="44"/>
    </location>
</feature>
<accession>A0A6A6W2K2</accession>
<dbReference type="InterPro" id="IPR023603">
    <property type="entry name" value="Low_specificity_L-TA-like"/>
</dbReference>
<dbReference type="PANTHER" id="PTHR48097">
    <property type="entry name" value="L-THREONINE ALDOLASE-RELATED"/>
    <property type="match status" value="1"/>
</dbReference>
<reference evidence="8" key="1">
    <citation type="journal article" date="2020" name="Stud. Mycol.">
        <title>101 Dothideomycetes genomes: a test case for predicting lifestyles and emergence of pathogens.</title>
        <authorList>
            <person name="Haridas S."/>
            <person name="Albert R."/>
            <person name="Binder M."/>
            <person name="Bloem J."/>
            <person name="Labutti K."/>
            <person name="Salamov A."/>
            <person name="Andreopoulos B."/>
            <person name="Baker S."/>
            <person name="Barry K."/>
            <person name="Bills G."/>
            <person name="Bluhm B."/>
            <person name="Cannon C."/>
            <person name="Castanera R."/>
            <person name="Culley D."/>
            <person name="Daum C."/>
            <person name="Ezra D."/>
            <person name="Gonzalez J."/>
            <person name="Henrissat B."/>
            <person name="Kuo A."/>
            <person name="Liang C."/>
            <person name="Lipzen A."/>
            <person name="Lutzoni F."/>
            <person name="Magnuson J."/>
            <person name="Mondo S."/>
            <person name="Nolan M."/>
            <person name="Ohm R."/>
            <person name="Pangilinan J."/>
            <person name="Park H.-J."/>
            <person name="Ramirez L."/>
            <person name="Alfaro M."/>
            <person name="Sun H."/>
            <person name="Tritt A."/>
            <person name="Yoshinaga Y."/>
            <person name="Zwiers L.-H."/>
            <person name="Turgeon B."/>
            <person name="Goodwin S."/>
            <person name="Spatafora J."/>
            <person name="Crous P."/>
            <person name="Grigoriev I."/>
        </authorList>
    </citation>
    <scope>NUCLEOTIDE SEQUENCE</scope>
    <source>
        <strain evidence="8">CBS 121739</strain>
    </source>
</reference>
<dbReference type="Pfam" id="PF01212">
    <property type="entry name" value="Beta_elim_lyase"/>
    <property type="match status" value="1"/>
</dbReference>
<comment type="cofactor">
    <cofactor evidence="1">
        <name>pyridoxal 5'-phosphate</name>
        <dbReference type="ChEBI" id="CHEBI:597326"/>
    </cofactor>
</comment>
<keyword evidence="4" id="KW-0456">Lyase</keyword>
<evidence type="ECO:0000256" key="3">
    <source>
        <dbReference type="ARBA" id="ARBA00022898"/>
    </source>
</evidence>
<dbReference type="AlphaFoldDB" id="A0A6A6W2K2"/>
<dbReference type="GO" id="GO:0006545">
    <property type="term" value="P:glycine biosynthetic process"/>
    <property type="evidence" value="ECO:0007669"/>
    <property type="project" value="TreeGrafter"/>
</dbReference>
<dbReference type="Gene3D" id="3.90.1150.10">
    <property type="entry name" value="Aspartate Aminotransferase, domain 1"/>
    <property type="match status" value="1"/>
</dbReference>
<evidence type="ECO:0000256" key="2">
    <source>
        <dbReference type="ARBA" id="ARBA00006966"/>
    </source>
</evidence>
<evidence type="ECO:0000313" key="9">
    <source>
        <dbReference type="Proteomes" id="UP000799437"/>
    </source>
</evidence>
<comment type="similarity">
    <text evidence="2">Belongs to the threonine aldolase family.</text>
</comment>
<dbReference type="OrthoDB" id="10261951at2759"/>
<dbReference type="GO" id="GO:0008732">
    <property type="term" value="F:L-allo-threonine aldolase activity"/>
    <property type="evidence" value="ECO:0007669"/>
    <property type="project" value="TreeGrafter"/>
</dbReference>